<reference evidence="10 11" key="1">
    <citation type="submission" date="2019-12" db="EMBL/GenBank/DDBJ databases">
        <title>Whole-genome analyses of novel actinobacteria.</title>
        <authorList>
            <person name="Sahin N."/>
            <person name="Saygin H."/>
        </authorList>
    </citation>
    <scope>NUCLEOTIDE SEQUENCE [LARGE SCALE GENOMIC DNA]</scope>
    <source>
        <strain evidence="10 11">KC615</strain>
    </source>
</reference>
<feature type="active site" evidence="6">
    <location>
        <position position="61"/>
    </location>
</feature>
<dbReference type="GO" id="GO:0006465">
    <property type="term" value="P:signal peptide processing"/>
    <property type="evidence" value="ECO:0007669"/>
    <property type="project" value="InterPro"/>
</dbReference>
<evidence type="ECO:0000256" key="7">
    <source>
        <dbReference type="RuleBase" id="RU362042"/>
    </source>
</evidence>
<keyword evidence="7" id="KW-0472">Membrane</keyword>
<proteinExistence type="inferred from homology"/>
<dbReference type="Pfam" id="PF10502">
    <property type="entry name" value="Peptidase_S26"/>
    <property type="match status" value="1"/>
</dbReference>
<feature type="domain" description="Peptidase S26" evidence="9">
    <location>
        <begin position="32"/>
        <end position="183"/>
    </location>
</feature>
<evidence type="ECO:0000256" key="2">
    <source>
        <dbReference type="ARBA" id="ARBA00004401"/>
    </source>
</evidence>
<keyword evidence="11" id="KW-1185">Reference proteome</keyword>
<organism evidence="10 11">
    <name type="scientific">Shimazuella alba</name>
    <dbReference type="NCBI Taxonomy" id="2690964"/>
    <lineage>
        <taxon>Bacteria</taxon>
        <taxon>Bacillati</taxon>
        <taxon>Bacillota</taxon>
        <taxon>Bacilli</taxon>
        <taxon>Bacillales</taxon>
        <taxon>Thermoactinomycetaceae</taxon>
        <taxon>Shimazuella</taxon>
    </lineage>
</organism>
<dbReference type="EMBL" id="WUUL01000003">
    <property type="protein sequence ID" value="MXQ53205.1"/>
    <property type="molecule type" value="Genomic_DNA"/>
</dbReference>
<name>A0A6I4VSK6_9BACL</name>
<keyword evidence="7" id="KW-0645">Protease</keyword>
<dbReference type="RefSeq" id="WP_160800567.1">
    <property type="nucleotide sequence ID" value="NZ_WUUL01000003.1"/>
</dbReference>
<dbReference type="Proteomes" id="UP000430692">
    <property type="component" value="Unassembled WGS sequence"/>
</dbReference>
<dbReference type="GO" id="GO:0009003">
    <property type="term" value="F:signal peptidase activity"/>
    <property type="evidence" value="ECO:0007669"/>
    <property type="project" value="UniProtKB-EC"/>
</dbReference>
<dbReference type="PANTHER" id="PTHR43390">
    <property type="entry name" value="SIGNAL PEPTIDASE I"/>
    <property type="match status" value="1"/>
</dbReference>
<feature type="transmembrane region" description="Helical" evidence="7">
    <location>
        <begin position="33"/>
        <end position="52"/>
    </location>
</feature>
<evidence type="ECO:0000256" key="4">
    <source>
        <dbReference type="ARBA" id="ARBA00013208"/>
    </source>
</evidence>
<protein>
    <recommendedName>
        <fullName evidence="4 7">Signal peptidase I</fullName>
        <ecNumber evidence="4 7">3.4.21.89</ecNumber>
    </recommendedName>
</protein>
<sequence>MGEFVSRSERQRKERLERKRQKNDNRSPSAFDWVKAIVVALILAVVIRGFFLEPTYVQGPSMLNTMQTGDKVIINKLIYRFKSPARGEIIVFHTQGEKDLIKRIIGLPGETIQVKNSRVYINGKMLSEPYLSFSTQTSTVPPTKIAAGHLFVMGDNRANSADSRDLGPIPIDQIVGRAEFIYWPISKWKSL</sequence>
<evidence type="ECO:0000256" key="1">
    <source>
        <dbReference type="ARBA" id="ARBA00000677"/>
    </source>
</evidence>
<feature type="region of interest" description="Disordered" evidence="8">
    <location>
        <begin position="1"/>
        <end position="26"/>
    </location>
</feature>
<evidence type="ECO:0000259" key="9">
    <source>
        <dbReference type="Pfam" id="PF10502"/>
    </source>
</evidence>
<dbReference type="GO" id="GO:0005886">
    <property type="term" value="C:plasma membrane"/>
    <property type="evidence" value="ECO:0007669"/>
    <property type="project" value="UniProtKB-SubCell"/>
</dbReference>
<gene>
    <name evidence="10" type="primary">lepB</name>
    <name evidence="10" type="ORF">GSM42_05545</name>
</gene>
<feature type="compositionally biased region" description="Basic and acidic residues" evidence="8">
    <location>
        <begin position="1"/>
        <end position="25"/>
    </location>
</feature>
<keyword evidence="5 7" id="KW-0378">Hydrolase</keyword>
<dbReference type="PROSITE" id="PS00761">
    <property type="entry name" value="SPASE_I_3"/>
    <property type="match status" value="1"/>
</dbReference>
<comment type="caution">
    <text evidence="10">The sequence shown here is derived from an EMBL/GenBank/DDBJ whole genome shotgun (WGS) entry which is preliminary data.</text>
</comment>
<dbReference type="Gene3D" id="2.10.109.10">
    <property type="entry name" value="Umud Fragment, subunit A"/>
    <property type="match status" value="1"/>
</dbReference>
<evidence type="ECO:0000256" key="5">
    <source>
        <dbReference type="ARBA" id="ARBA00022801"/>
    </source>
</evidence>
<evidence type="ECO:0000313" key="11">
    <source>
        <dbReference type="Proteomes" id="UP000430692"/>
    </source>
</evidence>
<evidence type="ECO:0000256" key="6">
    <source>
        <dbReference type="PIRSR" id="PIRSR600223-1"/>
    </source>
</evidence>
<dbReference type="InterPro" id="IPR000223">
    <property type="entry name" value="Pept_S26A_signal_pept_1"/>
</dbReference>
<evidence type="ECO:0000256" key="8">
    <source>
        <dbReference type="SAM" id="MobiDB-lite"/>
    </source>
</evidence>
<feature type="active site" evidence="6">
    <location>
        <position position="102"/>
    </location>
</feature>
<dbReference type="GO" id="GO:0004252">
    <property type="term" value="F:serine-type endopeptidase activity"/>
    <property type="evidence" value="ECO:0007669"/>
    <property type="project" value="InterPro"/>
</dbReference>
<dbReference type="PRINTS" id="PR00727">
    <property type="entry name" value="LEADERPTASE"/>
</dbReference>
<dbReference type="NCBIfam" id="TIGR02227">
    <property type="entry name" value="sigpep_I_bact"/>
    <property type="match status" value="1"/>
</dbReference>
<dbReference type="InterPro" id="IPR019758">
    <property type="entry name" value="Pept_S26A_signal_pept_1_CS"/>
</dbReference>
<dbReference type="PROSITE" id="PS00760">
    <property type="entry name" value="SPASE_I_2"/>
    <property type="match status" value="1"/>
</dbReference>
<comment type="similarity">
    <text evidence="3 7">Belongs to the peptidase S26 family.</text>
</comment>
<dbReference type="InterPro" id="IPR019533">
    <property type="entry name" value="Peptidase_S26"/>
</dbReference>
<evidence type="ECO:0000313" key="10">
    <source>
        <dbReference type="EMBL" id="MXQ53205.1"/>
    </source>
</evidence>
<dbReference type="InterPro" id="IPR036286">
    <property type="entry name" value="LexA/Signal_pep-like_sf"/>
</dbReference>
<dbReference type="InterPro" id="IPR019757">
    <property type="entry name" value="Pept_S26A_signal_pept_1_Lys-AS"/>
</dbReference>
<accession>A0A6I4VSK6</accession>
<dbReference type="EC" id="3.4.21.89" evidence="4 7"/>
<comment type="subcellular location">
    <subcellularLocation>
        <location evidence="2">Cell membrane</location>
        <topology evidence="2">Single-pass type II membrane protein</topology>
    </subcellularLocation>
    <subcellularLocation>
        <location evidence="7">Membrane</location>
        <topology evidence="7">Single-pass type II membrane protein</topology>
    </subcellularLocation>
</comment>
<dbReference type="PANTHER" id="PTHR43390:SF1">
    <property type="entry name" value="CHLOROPLAST PROCESSING PEPTIDASE"/>
    <property type="match status" value="1"/>
</dbReference>
<dbReference type="CDD" id="cd06530">
    <property type="entry name" value="S26_SPase_I"/>
    <property type="match status" value="1"/>
</dbReference>
<comment type="catalytic activity">
    <reaction evidence="1 7">
        <text>Cleavage of hydrophobic, N-terminal signal or leader sequences from secreted and periplasmic proteins.</text>
        <dbReference type="EC" id="3.4.21.89"/>
    </reaction>
</comment>
<evidence type="ECO:0000256" key="3">
    <source>
        <dbReference type="ARBA" id="ARBA00009370"/>
    </source>
</evidence>
<keyword evidence="7" id="KW-0812">Transmembrane</keyword>
<dbReference type="AlphaFoldDB" id="A0A6I4VSK6"/>
<keyword evidence="7" id="KW-1133">Transmembrane helix</keyword>
<dbReference type="SUPFAM" id="SSF51306">
    <property type="entry name" value="LexA/Signal peptidase"/>
    <property type="match status" value="1"/>
</dbReference>